<accession>A0A1A9B0V4</accession>
<dbReference type="AlphaFoldDB" id="A0A1A9B0V4"/>
<reference evidence="3" key="2">
    <citation type="submission" date="2016-06" db="EMBL/GenBank/DDBJ databases">
        <authorList>
            <person name="Varghese N."/>
            <person name="Submissions Spin"/>
        </authorList>
    </citation>
    <scope>NUCLEOTIDE SEQUENCE [LARGE SCALE GENOMIC DNA]</scope>
    <source>
        <strain evidence="3">DSM 45794</strain>
    </source>
</reference>
<gene>
    <name evidence="1" type="ORF">GA0070622_0056</name>
    <name evidence="2" type="ORF">GA0070622_0068</name>
</gene>
<reference evidence="1" key="1">
    <citation type="submission" date="2016-06" db="EMBL/GenBank/DDBJ databases">
        <authorList>
            <person name="Kjaerup R.B."/>
            <person name="Dalgaard T.S."/>
            <person name="Juul-Madsen H.R."/>
        </authorList>
    </citation>
    <scope>NUCLEOTIDE SEQUENCE [LARGE SCALE GENOMIC DNA]</scope>
    <source>
        <strain evidence="1">DSM 45794</strain>
    </source>
</reference>
<dbReference type="EMBL" id="FLRH01000002">
    <property type="protein sequence ID" value="SBT63115.1"/>
    <property type="molecule type" value="Genomic_DNA"/>
</dbReference>
<proteinExistence type="predicted"/>
<evidence type="ECO:0000313" key="3">
    <source>
        <dbReference type="Proteomes" id="UP000199558"/>
    </source>
</evidence>
<evidence type="ECO:0000313" key="2">
    <source>
        <dbReference type="EMBL" id="SBT63127.1"/>
    </source>
</evidence>
<name>A0A1A9B0V4_9ACTN</name>
<protein>
    <submittedName>
        <fullName evidence="1">Uncharacterized protein</fullName>
    </submittedName>
</protein>
<dbReference type="EMBL" id="FLRH01000002">
    <property type="protein sequence ID" value="SBT63127.1"/>
    <property type="molecule type" value="Genomic_DNA"/>
</dbReference>
<dbReference type="RefSeq" id="WP_091565137.1">
    <property type="nucleotide sequence ID" value="NZ_FLRH01000002.1"/>
</dbReference>
<organism evidence="1 3">
    <name type="scientific">Micromonospora sediminicola</name>
    <dbReference type="NCBI Taxonomy" id="946078"/>
    <lineage>
        <taxon>Bacteria</taxon>
        <taxon>Bacillati</taxon>
        <taxon>Actinomycetota</taxon>
        <taxon>Actinomycetes</taxon>
        <taxon>Micromonosporales</taxon>
        <taxon>Micromonosporaceae</taxon>
        <taxon>Micromonospora</taxon>
    </lineage>
</organism>
<keyword evidence="3" id="KW-1185">Reference proteome</keyword>
<sequence>MDEVYLRIPRGRLQVPAEQFAASLNALARRLRVDPRDRYAAGALACGQWIADLTARHPVTGDAEPCTTERLASCQMAAAAVVYGWAWAPSGVDPTWATGVLAMASWTRGASRRPPIALSTHRAA</sequence>
<dbReference type="Proteomes" id="UP000199558">
    <property type="component" value="Unassembled WGS sequence"/>
</dbReference>
<evidence type="ECO:0000313" key="1">
    <source>
        <dbReference type="EMBL" id="SBT63115.1"/>
    </source>
</evidence>